<dbReference type="InterPro" id="IPR041726">
    <property type="entry name" value="ACAD10_11_N"/>
</dbReference>
<dbReference type="InterPro" id="IPR011009">
    <property type="entry name" value="Kinase-like_dom_sf"/>
</dbReference>
<keyword evidence="2" id="KW-0472">Membrane</keyword>
<accession>A0A1H3DCH9</accession>
<dbReference type="Proteomes" id="UP000198921">
    <property type="component" value="Unassembled WGS sequence"/>
</dbReference>
<keyword evidence="4" id="KW-0808">Transferase</keyword>
<dbReference type="Gene3D" id="3.30.200.20">
    <property type="entry name" value="Phosphorylase Kinase, domain 1"/>
    <property type="match status" value="1"/>
</dbReference>
<dbReference type="GO" id="GO:0016301">
    <property type="term" value="F:kinase activity"/>
    <property type="evidence" value="ECO:0007669"/>
    <property type="project" value="UniProtKB-KW"/>
</dbReference>
<evidence type="ECO:0000313" key="4">
    <source>
        <dbReference type="EMBL" id="SDX64101.1"/>
    </source>
</evidence>
<keyword evidence="2" id="KW-0812">Transmembrane</keyword>
<feature type="compositionally biased region" description="Gly residues" evidence="1">
    <location>
        <begin position="21"/>
        <end position="30"/>
    </location>
</feature>
<dbReference type="AlphaFoldDB" id="A0A1H3DCH9"/>
<evidence type="ECO:0000259" key="3">
    <source>
        <dbReference type="Pfam" id="PF01636"/>
    </source>
</evidence>
<proteinExistence type="predicted"/>
<gene>
    <name evidence="4" type="ORF">SAMN05660209_00937</name>
</gene>
<dbReference type="InterPro" id="IPR052898">
    <property type="entry name" value="ACAD10-like"/>
</dbReference>
<organism evidence="4 5">
    <name type="scientific">Geodermatophilus africanus</name>
    <dbReference type="NCBI Taxonomy" id="1137993"/>
    <lineage>
        <taxon>Bacteria</taxon>
        <taxon>Bacillati</taxon>
        <taxon>Actinomycetota</taxon>
        <taxon>Actinomycetes</taxon>
        <taxon>Geodermatophilales</taxon>
        <taxon>Geodermatophilaceae</taxon>
        <taxon>Geodermatophilus</taxon>
    </lineage>
</organism>
<feature type="compositionally biased region" description="Basic residues" evidence="1">
    <location>
        <begin position="1"/>
        <end position="15"/>
    </location>
</feature>
<dbReference type="CDD" id="cd05154">
    <property type="entry name" value="ACAD10_11_N-like"/>
    <property type="match status" value="1"/>
</dbReference>
<sequence length="415" mass="44171">MLSGRRGRPGVHRAVRPSAGGQIGRHGLTGGPPNVARPLFVPDARGGPPHCRNGSDEARSARGYPAAVSTPVGADPAVVGPYLASVLGDERWSRVRVDLIAAGMSNLTYTITPKSGSDDDAVILRRPPTGAVLATAHDMAREHRVVSALVPTAVPVPRTLHLCTDPAVLGAPFYVMERVVGLHVVDRIPAGYADEPAQRRAIGEGLVDVLADLHAVDHEAVGLGDFGRPEGFMARQVRRWTQQWEATRDRERPGLDALAARLAETVPTTQRSGIVHGDFRLDNCLLDPQTPGRVRAVLDWEMSTLGDPLADLGMLHVYWPQPGEEAVAGQSTVTALEGFPSRAEVAARYGERSGLDLSHLPWYVAFAYFKFAAIVAGIVARSAAGAMAGKDTAGYADRIDPCVERGRAALDDGAI</sequence>
<keyword evidence="4" id="KW-0418">Kinase</keyword>
<evidence type="ECO:0000256" key="2">
    <source>
        <dbReference type="SAM" id="Phobius"/>
    </source>
</evidence>
<dbReference type="PANTHER" id="PTHR47829">
    <property type="entry name" value="HYDROLASE, PUTATIVE (AFU_ORTHOLOGUE AFUA_1G12880)-RELATED"/>
    <property type="match status" value="1"/>
</dbReference>
<keyword evidence="5" id="KW-1185">Reference proteome</keyword>
<feature type="transmembrane region" description="Helical" evidence="2">
    <location>
        <begin position="360"/>
        <end position="380"/>
    </location>
</feature>
<dbReference type="STRING" id="1137993.SAMN05660209_00937"/>
<feature type="region of interest" description="Disordered" evidence="1">
    <location>
        <begin position="1"/>
        <end position="70"/>
    </location>
</feature>
<protein>
    <submittedName>
        <fullName evidence="4">Predicted kinase, aminoglycoside phosphotransferase (APT) family</fullName>
    </submittedName>
</protein>
<evidence type="ECO:0000256" key="1">
    <source>
        <dbReference type="SAM" id="MobiDB-lite"/>
    </source>
</evidence>
<keyword evidence="2" id="KW-1133">Transmembrane helix</keyword>
<dbReference type="Pfam" id="PF01636">
    <property type="entry name" value="APH"/>
    <property type="match status" value="1"/>
</dbReference>
<dbReference type="EMBL" id="FNOT01000002">
    <property type="protein sequence ID" value="SDX64101.1"/>
    <property type="molecule type" value="Genomic_DNA"/>
</dbReference>
<name>A0A1H3DCH9_9ACTN</name>
<dbReference type="InterPro" id="IPR002575">
    <property type="entry name" value="Aminoglycoside_PTrfase"/>
</dbReference>
<feature type="domain" description="Aminoglycoside phosphotransferase" evidence="3">
    <location>
        <begin position="99"/>
        <end position="333"/>
    </location>
</feature>
<dbReference type="PANTHER" id="PTHR47829:SF1">
    <property type="entry name" value="HAD FAMILY PHOSPHATASE"/>
    <property type="match status" value="1"/>
</dbReference>
<dbReference type="Gene3D" id="3.90.1200.10">
    <property type="match status" value="1"/>
</dbReference>
<evidence type="ECO:0000313" key="5">
    <source>
        <dbReference type="Proteomes" id="UP000198921"/>
    </source>
</evidence>
<reference evidence="5" key="1">
    <citation type="submission" date="2016-10" db="EMBL/GenBank/DDBJ databases">
        <authorList>
            <person name="Varghese N."/>
            <person name="Submissions S."/>
        </authorList>
    </citation>
    <scope>NUCLEOTIDE SEQUENCE [LARGE SCALE GENOMIC DNA]</scope>
    <source>
        <strain evidence="5">DSM 45422</strain>
    </source>
</reference>
<dbReference type="SUPFAM" id="SSF56112">
    <property type="entry name" value="Protein kinase-like (PK-like)"/>
    <property type="match status" value="1"/>
</dbReference>